<dbReference type="InterPro" id="IPR007159">
    <property type="entry name" value="SpoVT-AbrB_dom"/>
</dbReference>
<reference evidence="3 4" key="1">
    <citation type="submission" date="2016-11" db="EMBL/GenBank/DDBJ databases">
        <authorList>
            <person name="Jaros S."/>
            <person name="Januszkiewicz K."/>
            <person name="Wedrychowicz H."/>
        </authorList>
    </citation>
    <scope>NUCLEOTIDE SEQUENCE [LARGE SCALE GENOMIC DNA]</scope>
    <source>
        <strain evidence="3 4">DSM 16112</strain>
    </source>
</reference>
<evidence type="ECO:0000313" key="4">
    <source>
        <dbReference type="Proteomes" id="UP000184327"/>
    </source>
</evidence>
<dbReference type="Proteomes" id="UP000184327">
    <property type="component" value="Unassembled WGS sequence"/>
</dbReference>
<dbReference type="SMART" id="SM00966">
    <property type="entry name" value="SpoVT_AbrB"/>
    <property type="match status" value="1"/>
</dbReference>
<evidence type="ECO:0000259" key="2">
    <source>
        <dbReference type="PROSITE" id="PS51740"/>
    </source>
</evidence>
<keyword evidence="1" id="KW-0238">DNA-binding</keyword>
<dbReference type="STRING" id="1122156.SAMN02745117_02588"/>
<feature type="domain" description="SpoVT-AbrB" evidence="2">
    <location>
        <begin position="1"/>
        <end position="45"/>
    </location>
</feature>
<dbReference type="EMBL" id="FQUZ01000041">
    <property type="protein sequence ID" value="SHF78161.1"/>
    <property type="molecule type" value="Genomic_DNA"/>
</dbReference>
<dbReference type="InterPro" id="IPR037914">
    <property type="entry name" value="SpoVT-AbrB_sf"/>
</dbReference>
<dbReference type="SUPFAM" id="SSF89447">
    <property type="entry name" value="AbrB/MazE/MraZ-like"/>
    <property type="match status" value="1"/>
</dbReference>
<dbReference type="OrthoDB" id="9811597at2"/>
<evidence type="ECO:0000313" key="3">
    <source>
        <dbReference type="EMBL" id="SHF78161.1"/>
    </source>
</evidence>
<dbReference type="GO" id="GO:0003677">
    <property type="term" value="F:DNA binding"/>
    <property type="evidence" value="ECO:0007669"/>
    <property type="project" value="UniProtKB-UniRule"/>
</dbReference>
<sequence>MHATITSKGQITLPKAIRDQLGLAEGTRLDFDIVDGTIRARPVSRTALDIFGALHEPGRKPVSVQEMEQTIEAEANVRFTQASHSQGNNA</sequence>
<proteinExistence type="predicted"/>
<organism evidence="3 4">
    <name type="scientific">Lampropedia hyalina DSM 16112</name>
    <dbReference type="NCBI Taxonomy" id="1122156"/>
    <lineage>
        <taxon>Bacteria</taxon>
        <taxon>Pseudomonadati</taxon>
        <taxon>Pseudomonadota</taxon>
        <taxon>Betaproteobacteria</taxon>
        <taxon>Burkholderiales</taxon>
        <taxon>Comamonadaceae</taxon>
        <taxon>Lampropedia</taxon>
    </lineage>
</organism>
<dbReference type="AlphaFoldDB" id="A0A1M5EGH2"/>
<accession>A0A1M5EGH2</accession>
<dbReference type="RefSeq" id="WP_073357088.1">
    <property type="nucleotide sequence ID" value="NZ_FQUZ01000041.1"/>
</dbReference>
<gene>
    <name evidence="3" type="ORF">SAMN02745117_02588</name>
</gene>
<dbReference type="PROSITE" id="PS51740">
    <property type="entry name" value="SPOVT_ABRB"/>
    <property type="match status" value="1"/>
</dbReference>
<dbReference type="Gene3D" id="2.10.260.10">
    <property type="match status" value="1"/>
</dbReference>
<keyword evidence="4" id="KW-1185">Reference proteome</keyword>
<name>A0A1M5EGH2_9BURK</name>
<dbReference type="NCBIfam" id="TIGR01439">
    <property type="entry name" value="lp_hng_hel_AbrB"/>
    <property type="match status" value="1"/>
</dbReference>
<evidence type="ECO:0000256" key="1">
    <source>
        <dbReference type="PROSITE-ProRule" id="PRU01076"/>
    </source>
</evidence>
<dbReference type="Pfam" id="PF04014">
    <property type="entry name" value="MazE_antitoxin"/>
    <property type="match status" value="1"/>
</dbReference>
<protein>
    <submittedName>
        <fullName evidence="3">Looped-hinge helix DNA binding domain-containing protein, AbrB family</fullName>
    </submittedName>
</protein>